<evidence type="ECO:0000313" key="1">
    <source>
        <dbReference type="EMBL" id="KAB8242165.1"/>
    </source>
</evidence>
<protein>
    <submittedName>
        <fullName evidence="1">Uncharacterized protein</fullName>
    </submittedName>
</protein>
<dbReference type="AlphaFoldDB" id="A0A5N6GJY7"/>
<sequence length="107" mass="12157">MPEQDNFGTTVLYSNPGSAVLLPLFSIIYSSSYSFFPHFSSSVSRQSFRVFFSVCVYEIVRLYMHIQSYPYVLISFSPEKCGDGSGSEPSEWMKWVLSLSLSLRPSQ</sequence>
<name>A0A5N6GJY7_ASPFL</name>
<accession>A0A5N6GJY7</accession>
<reference evidence="1" key="1">
    <citation type="submission" date="2019-04" db="EMBL/GenBank/DDBJ databases">
        <title>Friends and foes A comparative genomics study of 23 Aspergillus species from section Flavi.</title>
        <authorList>
            <consortium name="DOE Joint Genome Institute"/>
            <person name="Kjaerbolling I."/>
            <person name="Vesth T."/>
            <person name="Frisvad J.C."/>
            <person name="Nybo J.L."/>
            <person name="Theobald S."/>
            <person name="Kildgaard S."/>
            <person name="Isbrandt T."/>
            <person name="Kuo A."/>
            <person name="Sato A."/>
            <person name="Lyhne E.K."/>
            <person name="Kogle M.E."/>
            <person name="Wiebenga A."/>
            <person name="Kun R.S."/>
            <person name="Lubbers R.J."/>
            <person name="Makela M.R."/>
            <person name="Barry K."/>
            <person name="Chovatia M."/>
            <person name="Clum A."/>
            <person name="Daum C."/>
            <person name="Haridas S."/>
            <person name="He G."/>
            <person name="LaButti K."/>
            <person name="Lipzen A."/>
            <person name="Mondo S."/>
            <person name="Riley R."/>
            <person name="Salamov A."/>
            <person name="Simmons B.A."/>
            <person name="Magnuson J.K."/>
            <person name="Henrissat B."/>
            <person name="Mortensen U.H."/>
            <person name="Larsen T.O."/>
            <person name="Devries R.P."/>
            <person name="Grigoriev I.V."/>
            <person name="Machida M."/>
            <person name="Baker S.E."/>
            <person name="Andersen M.R."/>
        </authorList>
    </citation>
    <scope>NUCLEOTIDE SEQUENCE [LARGE SCALE GENOMIC DNA]</scope>
    <source>
        <strain evidence="1">CBS 121.62</strain>
    </source>
</reference>
<proteinExistence type="predicted"/>
<gene>
    <name evidence="1" type="ORF">BDV35DRAFT_39876</name>
</gene>
<organism evidence="1">
    <name type="scientific">Aspergillus flavus</name>
    <dbReference type="NCBI Taxonomy" id="5059"/>
    <lineage>
        <taxon>Eukaryota</taxon>
        <taxon>Fungi</taxon>
        <taxon>Dikarya</taxon>
        <taxon>Ascomycota</taxon>
        <taxon>Pezizomycotina</taxon>
        <taxon>Eurotiomycetes</taxon>
        <taxon>Eurotiomycetidae</taxon>
        <taxon>Eurotiales</taxon>
        <taxon>Aspergillaceae</taxon>
        <taxon>Aspergillus</taxon>
        <taxon>Aspergillus subgen. Circumdati</taxon>
    </lineage>
</organism>
<dbReference type="Proteomes" id="UP000325434">
    <property type="component" value="Unassembled WGS sequence"/>
</dbReference>
<dbReference type="EMBL" id="ML734670">
    <property type="protein sequence ID" value="KAB8242165.1"/>
    <property type="molecule type" value="Genomic_DNA"/>
</dbReference>